<protein>
    <submittedName>
        <fullName evidence="2">CHTF18 isoform 19</fullName>
    </submittedName>
</protein>
<organism evidence="2 3">
    <name type="scientific">Pan troglodytes</name>
    <name type="common">Chimpanzee</name>
    <dbReference type="NCBI Taxonomy" id="9598"/>
    <lineage>
        <taxon>Eukaryota</taxon>
        <taxon>Metazoa</taxon>
        <taxon>Chordata</taxon>
        <taxon>Craniata</taxon>
        <taxon>Vertebrata</taxon>
        <taxon>Euteleostomi</taxon>
        <taxon>Mammalia</taxon>
        <taxon>Eutheria</taxon>
        <taxon>Euarchontoglires</taxon>
        <taxon>Primates</taxon>
        <taxon>Haplorrhini</taxon>
        <taxon>Catarrhini</taxon>
        <taxon>Hominidae</taxon>
        <taxon>Pan</taxon>
    </lineage>
</organism>
<comment type="caution">
    <text evidence="2">The sequence shown here is derived from an EMBL/GenBank/DDBJ whole genome shotgun (WGS) entry which is preliminary data.</text>
</comment>
<feature type="region of interest" description="Disordered" evidence="1">
    <location>
        <begin position="23"/>
        <end position="103"/>
    </location>
</feature>
<evidence type="ECO:0000313" key="2">
    <source>
        <dbReference type="EMBL" id="PNI18956.1"/>
    </source>
</evidence>
<dbReference type="AlphaFoldDB" id="A0A2J8J862"/>
<evidence type="ECO:0000313" key="3">
    <source>
        <dbReference type="Proteomes" id="UP000236370"/>
    </source>
</evidence>
<name>A0A2J8J862_PANTR</name>
<dbReference type="EMBL" id="NBAG03000504">
    <property type="protein sequence ID" value="PNI18956.1"/>
    <property type="molecule type" value="Genomic_DNA"/>
</dbReference>
<dbReference type="Proteomes" id="UP000236370">
    <property type="component" value="Unassembled WGS sequence"/>
</dbReference>
<feature type="compositionally biased region" description="Low complexity" evidence="1">
    <location>
        <begin position="66"/>
        <end position="76"/>
    </location>
</feature>
<sequence length="103" mass="11344">MEDYEQELCGVEDDFHNQFAAELEGRRLRRPPGSPCPPRADPRGRSRRPLPEGTRPPVPPQPHLWAAARAAPGRGRWTPTCSRPGPCPTPPGSNGLGCRWSRG</sequence>
<evidence type="ECO:0000256" key="1">
    <source>
        <dbReference type="SAM" id="MobiDB-lite"/>
    </source>
</evidence>
<proteinExistence type="predicted"/>
<gene>
    <name evidence="2" type="ORF">CK820_G0049929</name>
</gene>
<accession>A0A2J8J862</accession>
<reference evidence="2 3" key="1">
    <citation type="submission" date="2017-12" db="EMBL/GenBank/DDBJ databases">
        <title>High-resolution comparative analysis of great ape genomes.</title>
        <authorList>
            <person name="Pollen A."/>
            <person name="Hastie A."/>
            <person name="Hormozdiari F."/>
            <person name="Dougherty M."/>
            <person name="Liu R."/>
            <person name="Chaisson M."/>
            <person name="Hoppe E."/>
            <person name="Hill C."/>
            <person name="Pang A."/>
            <person name="Hillier L."/>
            <person name="Baker C."/>
            <person name="Armstrong J."/>
            <person name="Shendure J."/>
            <person name="Paten B."/>
            <person name="Wilson R."/>
            <person name="Chao H."/>
            <person name="Schneider V."/>
            <person name="Ventura M."/>
            <person name="Kronenberg Z."/>
            <person name="Murali S."/>
            <person name="Gordon D."/>
            <person name="Cantsilieris S."/>
            <person name="Munson K."/>
            <person name="Nelson B."/>
            <person name="Raja A."/>
            <person name="Underwood J."/>
            <person name="Diekhans M."/>
            <person name="Fiddes I."/>
            <person name="Haussler D."/>
            <person name="Eichler E."/>
        </authorList>
    </citation>
    <scope>NUCLEOTIDE SEQUENCE [LARGE SCALE GENOMIC DNA]</scope>
    <source>
        <strain evidence="2">Yerkes chimp pedigree #C0471</strain>
    </source>
</reference>